<evidence type="ECO:0000256" key="1">
    <source>
        <dbReference type="SAM" id="MobiDB-lite"/>
    </source>
</evidence>
<accession>A0AA96WCV1</accession>
<dbReference type="RefSeq" id="WP_316433635.1">
    <property type="nucleotide sequence ID" value="NZ_CP053586.1"/>
</dbReference>
<sequence>MNKDAEAINQFLAWLLQEPDPATAPSGKDSSPTAGSEESGTVDLQPHTDPLDSEVEAIGADQPESSAVFTEDISSLELGEIPAVQDRFYAIIKRRLRAEIERNPPLFPWESRLWDYESEQPDLMGAEAMSTSFWATQLQALRLPIALPEPILEQIFAECRKLATASLREGVKLVRAVENLFPEDLPTLNYWAGQVLAEPVRSPSQTLPANTLPQSYELANPTQQMVLSLLAARQVLDAMTIQVSADYPHAQRQWLTAAGELVLNVEYQPEAARIRIQAWLPAPGRLTMKGQSQEVTETCSQSETLSLELSYASAGETYGLEVELEAAHQSPFVFAVHLTPELA</sequence>
<gene>
    <name evidence="2" type="ORF">HJG54_04635</name>
</gene>
<name>A0AA96WCV1_9CYAN</name>
<evidence type="ECO:0008006" key="3">
    <source>
        <dbReference type="Google" id="ProtNLM"/>
    </source>
</evidence>
<feature type="region of interest" description="Disordered" evidence="1">
    <location>
        <begin position="16"/>
        <end position="50"/>
    </location>
</feature>
<protein>
    <recommendedName>
        <fullName evidence="3">PatU</fullName>
    </recommendedName>
</protein>
<feature type="compositionally biased region" description="Polar residues" evidence="1">
    <location>
        <begin position="28"/>
        <end position="39"/>
    </location>
</feature>
<reference evidence="2" key="1">
    <citation type="submission" date="2020-05" db="EMBL/GenBank/DDBJ databases">
        <authorList>
            <person name="Zhu T."/>
            <person name="Keshari N."/>
            <person name="Lu X."/>
        </authorList>
    </citation>
    <scope>NUCLEOTIDE SEQUENCE</scope>
    <source>
        <strain evidence="2">NK1-12</strain>
    </source>
</reference>
<dbReference type="EMBL" id="CP053586">
    <property type="protein sequence ID" value="WNZ22220.1"/>
    <property type="molecule type" value="Genomic_DNA"/>
</dbReference>
<proteinExistence type="predicted"/>
<organism evidence="2">
    <name type="scientific">Leptolyngbya sp. NK1-12</name>
    <dbReference type="NCBI Taxonomy" id="2547451"/>
    <lineage>
        <taxon>Bacteria</taxon>
        <taxon>Bacillati</taxon>
        <taxon>Cyanobacteriota</taxon>
        <taxon>Cyanophyceae</taxon>
        <taxon>Leptolyngbyales</taxon>
        <taxon>Leptolyngbyaceae</taxon>
        <taxon>Leptolyngbya group</taxon>
        <taxon>Leptolyngbya</taxon>
    </lineage>
</organism>
<evidence type="ECO:0000313" key="2">
    <source>
        <dbReference type="EMBL" id="WNZ22220.1"/>
    </source>
</evidence>
<dbReference type="AlphaFoldDB" id="A0AA96WCV1"/>